<dbReference type="PANTHER" id="PTHR33295">
    <property type="entry name" value="ATPASE"/>
    <property type="match status" value="1"/>
</dbReference>
<dbReference type="Pfam" id="PF13173">
    <property type="entry name" value="AAA_14"/>
    <property type="match status" value="1"/>
</dbReference>
<reference evidence="3 4" key="1">
    <citation type="submission" date="2018-08" db="EMBL/GenBank/DDBJ databases">
        <title>A genome reference for cultivated species of the human gut microbiota.</title>
        <authorList>
            <person name="Zou Y."/>
            <person name="Xue W."/>
            <person name="Luo G."/>
        </authorList>
    </citation>
    <scope>NUCLEOTIDE SEQUENCE [LARGE SCALE GENOMIC DNA]</scope>
    <source>
        <strain evidence="3 4">TF08-13</strain>
    </source>
</reference>
<proteinExistence type="predicted"/>
<dbReference type="SUPFAM" id="SSF52540">
    <property type="entry name" value="P-loop containing nucleoside triphosphate hydrolases"/>
    <property type="match status" value="1"/>
</dbReference>
<keyword evidence="3" id="KW-0547">Nucleotide-binding</keyword>
<feature type="domain" description="DUF4143" evidence="2">
    <location>
        <begin position="214"/>
        <end position="358"/>
    </location>
</feature>
<dbReference type="Pfam" id="PF13635">
    <property type="entry name" value="DUF4143"/>
    <property type="match status" value="1"/>
</dbReference>
<keyword evidence="3" id="KW-0067">ATP-binding</keyword>
<feature type="domain" description="AAA" evidence="1">
    <location>
        <begin position="34"/>
        <end position="158"/>
    </location>
</feature>
<dbReference type="Proteomes" id="UP000260795">
    <property type="component" value="Unassembled WGS sequence"/>
</dbReference>
<evidence type="ECO:0000259" key="2">
    <source>
        <dbReference type="Pfam" id="PF13635"/>
    </source>
</evidence>
<dbReference type="RefSeq" id="WP_117681211.1">
    <property type="nucleotide sequence ID" value="NZ_CP176641.1"/>
</dbReference>
<dbReference type="InterPro" id="IPR041682">
    <property type="entry name" value="AAA_14"/>
</dbReference>
<evidence type="ECO:0000259" key="1">
    <source>
        <dbReference type="Pfam" id="PF13173"/>
    </source>
</evidence>
<dbReference type="InterPro" id="IPR027417">
    <property type="entry name" value="P-loop_NTPase"/>
</dbReference>
<protein>
    <submittedName>
        <fullName evidence="3">ATP-binding protein</fullName>
    </submittedName>
</protein>
<organism evidence="3 4">
    <name type="scientific">Bacteroides uniformis</name>
    <dbReference type="NCBI Taxonomy" id="820"/>
    <lineage>
        <taxon>Bacteria</taxon>
        <taxon>Pseudomonadati</taxon>
        <taxon>Bacteroidota</taxon>
        <taxon>Bacteroidia</taxon>
        <taxon>Bacteroidales</taxon>
        <taxon>Bacteroidaceae</taxon>
        <taxon>Bacteroides</taxon>
    </lineage>
</organism>
<dbReference type="AlphaFoldDB" id="A0A3E4R0Y5"/>
<evidence type="ECO:0000313" key="3">
    <source>
        <dbReference type="EMBL" id="RGL13134.1"/>
    </source>
</evidence>
<name>A0A3E4R0Y5_BACUN</name>
<evidence type="ECO:0000313" key="4">
    <source>
        <dbReference type="Proteomes" id="UP000260795"/>
    </source>
</evidence>
<dbReference type="Gene3D" id="3.40.50.300">
    <property type="entry name" value="P-loop containing nucleotide triphosphate hydrolases"/>
    <property type="match status" value="1"/>
</dbReference>
<dbReference type="PANTHER" id="PTHR33295:SF8">
    <property type="entry name" value="AAA+ ATPASE DOMAIN-CONTAINING PROTEIN"/>
    <property type="match status" value="1"/>
</dbReference>
<dbReference type="EMBL" id="QSRK01000015">
    <property type="protein sequence ID" value="RGL13134.1"/>
    <property type="molecule type" value="Genomic_DNA"/>
</dbReference>
<dbReference type="GO" id="GO:0005524">
    <property type="term" value="F:ATP binding"/>
    <property type="evidence" value="ECO:0007669"/>
    <property type="project" value="UniProtKB-KW"/>
</dbReference>
<sequence length="417" mass="48605">MKQLLKDIVIDQKSFLSSSKSVIRRFPEKYLYNEEVIIISGVRRCGKSVLLQQIRDRLPQKDYFFNFDDDRLGNFTVGNFQQLYEVFIELYGEQNYFYFDEIQNIAGWEHFVKRLYNSGKKVFITGSNARMLSKELGTYLTGCYIAIELYPFSFSEFLDFHEQQHLLGDISGTVARGEIQSAFNDYLKQGGFPLYLKSEDGIVLKTLYDNILYKDVMVRNQIVNEREVKELVYYTVSNIGKPLTYTSLAKVIGVKNPTTVKNYLEYIENTYLLFSLSKLDYSVKAQLRNPKKVYAIDNALVSRLGFHFSGEEGRLLENMVYIELRRRSGEIFYHNSGNAECDFVVRDGFRVMQAIQVCYLLDSLDTREREIRGVQDAMEVYQLLEGTIITNSHEEEVKYGDKIIHILPAWKWLHSSV</sequence>
<accession>A0A3E4R0Y5</accession>
<dbReference type="InterPro" id="IPR025420">
    <property type="entry name" value="DUF4143"/>
</dbReference>
<gene>
    <name evidence="3" type="ORF">DXC80_10970</name>
</gene>
<comment type="caution">
    <text evidence="3">The sequence shown here is derived from an EMBL/GenBank/DDBJ whole genome shotgun (WGS) entry which is preliminary data.</text>
</comment>